<sequence length="159" mass="17630">MAFASFVGRVLFASLFILSAWQEFNDFGTDGGLAAKALGPKFHTISSHVLTRTGIKVPEVEIKYLVAASIGLKGIGGVLFIFGSSLGAYLLLLNQALSVPILYDFYNYDVKKEEFSKLFINFTQNLAFFGALLFYIGMKNAITRRQLRKKALNTKDKTI</sequence>
<evidence type="ECO:0000313" key="2">
    <source>
        <dbReference type="Proteomes" id="UP000828941"/>
    </source>
</evidence>
<name>A0ACB9PAE5_BAUVA</name>
<protein>
    <submittedName>
        <fullName evidence="1">Uncharacterized protein</fullName>
    </submittedName>
</protein>
<accession>A0ACB9PAE5</accession>
<organism evidence="1 2">
    <name type="scientific">Bauhinia variegata</name>
    <name type="common">Purple orchid tree</name>
    <name type="synonym">Phanera variegata</name>
    <dbReference type="NCBI Taxonomy" id="167791"/>
    <lineage>
        <taxon>Eukaryota</taxon>
        <taxon>Viridiplantae</taxon>
        <taxon>Streptophyta</taxon>
        <taxon>Embryophyta</taxon>
        <taxon>Tracheophyta</taxon>
        <taxon>Spermatophyta</taxon>
        <taxon>Magnoliopsida</taxon>
        <taxon>eudicotyledons</taxon>
        <taxon>Gunneridae</taxon>
        <taxon>Pentapetalae</taxon>
        <taxon>rosids</taxon>
        <taxon>fabids</taxon>
        <taxon>Fabales</taxon>
        <taxon>Fabaceae</taxon>
        <taxon>Cercidoideae</taxon>
        <taxon>Cercideae</taxon>
        <taxon>Bauhiniinae</taxon>
        <taxon>Bauhinia</taxon>
    </lineage>
</organism>
<keyword evidence="2" id="KW-1185">Reference proteome</keyword>
<reference evidence="1 2" key="1">
    <citation type="journal article" date="2022" name="DNA Res.">
        <title>Chromosomal-level genome assembly of the orchid tree Bauhinia variegata (Leguminosae; Cercidoideae) supports the allotetraploid origin hypothesis of Bauhinia.</title>
        <authorList>
            <person name="Zhong Y."/>
            <person name="Chen Y."/>
            <person name="Zheng D."/>
            <person name="Pang J."/>
            <person name="Liu Y."/>
            <person name="Luo S."/>
            <person name="Meng S."/>
            <person name="Qian L."/>
            <person name="Wei D."/>
            <person name="Dai S."/>
            <person name="Zhou R."/>
        </authorList>
    </citation>
    <scope>NUCLEOTIDE SEQUENCE [LARGE SCALE GENOMIC DNA]</scope>
    <source>
        <strain evidence="1">BV-YZ2020</strain>
    </source>
</reference>
<gene>
    <name evidence="1" type="ORF">L6164_012873</name>
</gene>
<proteinExistence type="predicted"/>
<evidence type="ECO:0000313" key="1">
    <source>
        <dbReference type="EMBL" id="KAI4345777.1"/>
    </source>
</evidence>
<comment type="caution">
    <text evidence="1">The sequence shown here is derived from an EMBL/GenBank/DDBJ whole genome shotgun (WGS) entry which is preliminary data.</text>
</comment>
<dbReference type="EMBL" id="CM039430">
    <property type="protein sequence ID" value="KAI4345777.1"/>
    <property type="molecule type" value="Genomic_DNA"/>
</dbReference>
<dbReference type="Proteomes" id="UP000828941">
    <property type="component" value="Chromosome 5"/>
</dbReference>